<evidence type="ECO:0000313" key="3">
    <source>
        <dbReference type="Proteomes" id="UP000503441"/>
    </source>
</evidence>
<proteinExistence type="predicted"/>
<keyword evidence="1" id="KW-1133">Transmembrane helix</keyword>
<accession>A0ABX6JWA2</accession>
<feature type="transmembrane region" description="Helical" evidence="1">
    <location>
        <begin position="20"/>
        <end position="39"/>
    </location>
</feature>
<sequence length="260" mass="29081">MRSPKLSISDSYRDASFPTVLFVLLFLPIFVLVVLVVSWDKFFFSLNIILVFTGTFLLFSGGFLATRPALMKVIRVRSETRLRFLPSRLMPVFYVAVFLLFIASFMPLLEILMTGESTIAQTPGMRSVFWFVTVVGGLAGVAHAIFGIFYPFGVTLDEAGIVCRTFLGRPWFVSWASLEEVELGRKGRVKAIKLYSADEGVSTIIPMTMGSDPIVIAETIEYFRRHPGDRELLNDPFAALSLVVDFDPAPQSADGRESRR</sequence>
<feature type="transmembrane region" description="Helical" evidence="1">
    <location>
        <begin position="129"/>
        <end position="150"/>
    </location>
</feature>
<keyword evidence="1" id="KW-0812">Transmembrane</keyword>
<keyword evidence="1" id="KW-0472">Membrane</keyword>
<dbReference type="EMBL" id="CP049933">
    <property type="protein sequence ID" value="QIM18580.1"/>
    <property type="molecule type" value="Genomic_DNA"/>
</dbReference>
<feature type="transmembrane region" description="Helical" evidence="1">
    <location>
        <begin position="91"/>
        <end position="109"/>
    </location>
</feature>
<dbReference type="Proteomes" id="UP000503441">
    <property type="component" value="Chromosome"/>
</dbReference>
<protein>
    <recommendedName>
        <fullName evidence="4">PH domain-containing protein</fullName>
    </recommendedName>
</protein>
<gene>
    <name evidence="2" type="ORF">G7066_08020</name>
</gene>
<evidence type="ECO:0000256" key="1">
    <source>
        <dbReference type="SAM" id="Phobius"/>
    </source>
</evidence>
<organism evidence="2 3">
    <name type="scientific">Leucobacter coleopterorum</name>
    <dbReference type="NCBI Taxonomy" id="2714933"/>
    <lineage>
        <taxon>Bacteria</taxon>
        <taxon>Bacillati</taxon>
        <taxon>Actinomycetota</taxon>
        <taxon>Actinomycetes</taxon>
        <taxon>Micrococcales</taxon>
        <taxon>Microbacteriaceae</taxon>
        <taxon>Leucobacter</taxon>
    </lineage>
</organism>
<name>A0ABX6JWA2_9MICO</name>
<feature type="transmembrane region" description="Helical" evidence="1">
    <location>
        <begin position="45"/>
        <end position="70"/>
    </location>
</feature>
<reference evidence="2 3" key="1">
    <citation type="submission" date="2020-03" db="EMBL/GenBank/DDBJ databases">
        <title>Leucobacter sp. nov., isolated from beetles.</title>
        <authorList>
            <person name="Hyun D.-W."/>
            <person name="Bae J.-W."/>
        </authorList>
    </citation>
    <scope>NUCLEOTIDE SEQUENCE [LARGE SCALE GENOMIC DNA]</scope>
    <source>
        <strain evidence="2 3">HDW9A</strain>
    </source>
</reference>
<keyword evidence="3" id="KW-1185">Reference proteome</keyword>
<evidence type="ECO:0000313" key="2">
    <source>
        <dbReference type="EMBL" id="QIM18580.1"/>
    </source>
</evidence>
<evidence type="ECO:0008006" key="4">
    <source>
        <dbReference type="Google" id="ProtNLM"/>
    </source>
</evidence>